<dbReference type="Proteomes" id="UP001304895">
    <property type="component" value="Unassembled WGS sequence"/>
</dbReference>
<organism evidence="2 3">
    <name type="scientific">Trichocladium antarcticum</name>
    <dbReference type="NCBI Taxonomy" id="1450529"/>
    <lineage>
        <taxon>Eukaryota</taxon>
        <taxon>Fungi</taxon>
        <taxon>Dikarya</taxon>
        <taxon>Ascomycota</taxon>
        <taxon>Pezizomycotina</taxon>
        <taxon>Sordariomycetes</taxon>
        <taxon>Sordariomycetidae</taxon>
        <taxon>Sordariales</taxon>
        <taxon>Chaetomiaceae</taxon>
        <taxon>Trichocladium</taxon>
    </lineage>
</organism>
<reference evidence="2" key="2">
    <citation type="submission" date="2023-05" db="EMBL/GenBank/DDBJ databases">
        <authorList>
            <consortium name="Lawrence Berkeley National Laboratory"/>
            <person name="Steindorff A."/>
            <person name="Hensen N."/>
            <person name="Bonometti L."/>
            <person name="Westerberg I."/>
            <person name="Brannstrom I.O."/>
            <person name="Guillou S."/>
            <person name="Cros-Aarteil S."/>
            <person name="Calhoun S."/>
            <person name="Haridas S."/>
            <person name="Kuo A."/>
            <person name="Mondo S."/>
            <person name="Pangilinan J."/>
            <person name="Riley R."/>
            <person name="Labutti K."/>
            <person name="Andreopoulos B."/>
            <person name="Lipzen A."/>
            <person name="Chen C."/>
            <person name="Yanf M."/>
            <person name="Daum C."/>
            <person name="Ng V."/>
            <person name="Clum A."/>
            <person name="Ohm R."/>
            <person name="Martin F."/>
            <person name="Silar P."/>
            <person name="Natvig D."/>
            <person name="Lalanne C."/>
            <person name="Gautier V."/>
            <person name="Ament-Velasquez S.L."/>
            <person name="Kruys A."/>
            <person name="Hutchinson M.I."/>
            <person name="Powell A.J."/>
            <person name="Barry K."/>
            <person name="Miller A.N."/>
            <person name="Grigoriev I.V."/>
            <person name="Debuchy R."/>
            <person name="Gladieux P."/>
            <person name="Thoren M.H."/>
            <person name="Johannesson H."/>
        </authorList>
    </citation>
    <scope>NUCLEOTIDE SEQUENCE</scope>
    <source>
        <strain evidence="2">CBS 123565</strain>
    </source>
</reference>
<reference evidence="2" key="1">
    <citation type="journal article" date="2023" name="Mol. Phylogenet. Evol.">
        <title>Genome-scale phylogeny and comparative genomics of the fungal order Sordariales.</title>
        <authorList>
            <person name="Hensen N."/>
            <person name="Bonometti L."/>
            <person name="Westerberg I."/>
            <person name="Brannstrom I.O."/>
            <person name="Guillou S."/>
            <person name="Cros-Aarteil S."/>
            <person name="Calhoun S."/>
            <person name="Haridas S."/>
            <person name="Kuo A."/>
            <person name="Mondo S."/>
            <person name="Pangilinan J."/>
            <person name="Riley R."/>
            <person name="LaButti K."/>
            <person name="Andreopoulos B."/>
            <person name="Lipzen A."/>
            <person name="Chen C."/>
            <person name="Yan M."/>
            <person name="Daum C."/>
            <person name="Ng V."/>
            <person name="Clum A."/>
            <person name="Steindorff A."/>
            <person name="Ohm R.A."/>
            <person name="Martin F."/>
            <person name="Silar P."/>
            <person name="Natvig D.O."/>
            <person name="Lalanne C."/>
            <person name="Gautier V."/>
            <person name="Ament-Velasquez S.L."/>
            <person name="Kruys A."/>
            <person name="Hutchinson M.I."/>
            <person name="Powell A.J."/>
            <person name="Barry K."/>
            <person name="Miller A.N."/>
            <person name="Grigoriev I.V."/>
            <person name="Debuchy R."/>
            <person name="Gladieux P."/>
            <person name="Hiltunen Thoren M."/>
            <person name="Johannesson H."/>
        </authorList>
    </citation>
    <scope>NUCLEOTIDE SEQUENCE</scope>
    <source>
        <strain evidence="2">CBS 123565</strain>
    </source>
</reference>
<gene>
    <name evidence="2" type="ORF">BT67DRAFT_434483</name>
</gene>
<sequence length="177" mass="18414">MLAKRTGLTALAALRPATSRSLSTSAARCWATPTNQYPPNDPRGGTPVDDIDVVFDYPSAGQSSYQKQPLEQSGLDLHSAMPHHHPNAAAAAAAMRAAAAQKGVPGAKMGRDVTPPDGNNMLYLGIGALGLAGLYMMMRPPRAEQSPQAHGPGSAMQPGDLATQQAKEAKFRSGRAG</sequence>
<evidence type="ECO:0000313" key="3">
    <source>
        <dbReference type="Proteomes" id="UP001304895"/>
    </source>
</evidence>
<dbReference type="EMBL" id="MU853410">
    <property type="protein sequence ID" value="KAK4133851.1"/>
    <property type="molecule type" value="Genomic_DNA"/>
</dbReference>
<feature type="region of interest" description="Disordered" evidence="1">
    <location>
        <begin position="141"/>
        <end position="177"/>
    </location>
</feature>
<proteinExistence type="predicted"/>
<protein>
    <submittedName>
        <fullName evidence="2">Uncharacterized protein</fullName>
    </submittedName>
</protein>
<dbReference type="AlphaFoldDB" id="A0AAN6ZDH9"/>
<evidence type="ECO:0000256" key="1">
    <source>
        <dbReference type="SAM" id="MobiDB-lite"/>
    </source>
</evidence>
<name>A0AAN6ZDH9_9PEZI</name>
<evidence type="ECO:0000313" key="2">
    <source>
        <dbReference type="EMBL" id="KAK4133851.1"/>
    </source>
</evidence>
<comment type="caution">
    <text evidence="2">The sequence shown here is derived from an EMBL/GenBank/DDBJ whole genome shotgun (WGS) entry which is preliminary data.</text>
</comment>
<keyword evidence="3" id="KW-1185">Reference proteome</keyword>
<accession>A0AAN6ZDH9</accession>